<sequence length="241" mass="28033">MLELHHALISTCSQKVRWVLAEKQLDWVDHRVQLDREEHLRPEYLRLNPNGVVPTLVHEGEPVIDSSVINEYLDECFDAHPLRPASALARARMRAWRQYFDEVATPSVRYPSFNIAFVPHFQRMSDEEFRAYAEQRPLRRDFYLKMGRHGFPPDELNAALARLRQTFERMAGALADGPWLVGTQMTLADISILPTVVRLADLGLPMLWQDLSEVARWYRRMQDRPAFEATFVPGSRDLTLH</sequence>
<dbReference type="SFLD" id="SFLDG00358">
    <property type="entry name" value="Main_(cytGST)"/>
    <property type="match status" value="1"/>
</dbReference>
<dbReference type="PROSITE" id="PS50404">
    <property type="entry name" value="GST_NTER"/>
    <property type="match status" value="1"/>
</dbReference>
<dbReference type="PANTHER" id="PTHR44051">
    <property type="entry name" value="GLUTATHIONE S-TRANSFERASE-RELATED"/>
    <property type="match status" value="1"/>
</dbReference>
<dbReference type="InterPro" id="IPR004045">
    <property type="entry name" value="Glutathione_S-Trfase_N"/>
</dbReference>
<dbReference type="SUPFAM" id="SSF52833">
    <property type="entry name" value="Thioredoxin-like"/>
    <property type="match status" value="1"/>
</dbReference>
<dbReference type="Proteomes" id="UP000678374">
    <property type="component" value="Unassembled WGS sequence"/>
</dbReference>
<dbReference type="InterPro" id="IPR036249">
    <property type="entry name" value="Thioredoxin-like_sf"/>
</dbReference>
<reference evidence="3" key="1">
    <citation type="submission" date="2021-04" db="EMBL/GenBank/DDBJ databases">
        <title>The genome sequence of Ideonella sp. 4Y11.</title>
        <authorList>
            <person name="Liu Y."/>
        </authorList>
    </citation>
    <scope>NUCLEOTIDE SEQUENCE</scope>
    <source>
        <strain evidence="3">4Y11</strain>
    </source>
</reference>
<dbReference type="Gene3D" id="1.20.1050.10">
    <property type="match status" value="1"/>
</dbReference>
<dbReference type="PROSITE" id="PS50405">
    <property type="entry name" value="GST_CTER"/>
    <property type="match status" value="1"/>
</dbReference>
<dbReference type="InterPro" id="IPR010987">
    <property type="entry name" value="Glutathione-S-Trfase_C-like"/>
</dbReference>
<protein>
    <submittedName>
        <fullName evidence="3">Glutathione S-transferase family protein</fullName>
    </submittedName>
</protein>
<dbReference type="Pfam" id="PF13410">
    <property type="entry name" value="GST_C_2"/>
    <property type="match status" value="1"/>
</dbReference>
<dbReference type="SUPFAM" id="SSF47616">
    <property type="entry name" value="GST C-terminal domain-like"/>
    <property type="match status" value="1"/>
</dbReference>
<organism evidence="3 4">
    <name type="scientific">Ideonella aquatica</name>
    <dbReference type="NCBI Taxonomy" id="2824119"/>
    <lineage>
        <taxon>Bacteria</taxon>
        <taxon>Pseudomonadati</taxon>
        <taxon>Pseudomonadota</taxon>
        <taxon>Betaproteobacteria</taxon>
        <taxon>Burkholderiales</taxon>
        <taxon>Sphaerotilaceae</taxon>
        <taxon>Ideonella</taxon>
    </lineage>
</organism>
<dbReference type="Gene3D" id="3.40.30.10">
    <property type="entry name" value="Glutaredoxin"/>
    <property type="match status" value="1"/>
</dbReference>
<evidence type="ECO:0000313" key="4">
    <source>
        <dbReference type="Proteomes" id="UP000678374"/>
    </source>
</evidence>
<comment type="caution">
    <text evidence="3">The sequence shown here is derived from an EMBL/GenBank/DDBJ whole genome shotgun (WGS) entry which is preliminary data.</text>
</comment>
<dbReference type="EMBL" id="JAGQDE010000003">
    <property type="protein sequence ID" value="MBQ0958500.1"/>
    <property type="molecule type" value="Genomic_DNA"/>
</dbReference>
<dbReference type="Pfam" id="PF13409">
    <property type="entry name" value="GST_N_2"/>
    <property type="match status" value="1"/>
</dbReference>
<dbReference type="SFLD" id="SFLDS00019">
    <property type="entry name" value="Glutathione_Transferase_(cytos"/>
    <property type="match status" value="1"/>
</dbReference>
<gene>
    <name evidence="3" type="ORF">KAK06_05965</name>
</gene>
<feature type="domain" description="GST C-terminal" evidence="2">
    <location>
        <begin position="86"/>
        <end position="241"/>
    </location>
</feature>
<dbReference type="RefSeq" id="WP_210801006.1">
    <property type="nucleotide sequence ID" value="NZ_JAGQDE010000003.1"/>
</dbReference>
<proteinExistence type="predicted"/>
<dbReference type="PANTHER" id="PTHR44051:SF8">
    <property type="entry name" value="GLUTATHIONE S-TRANSFERASE GSTA"/>
    <property type="match status" value="1"/>
</dbReference>
<evidence type="ECO:0000313" key="3">
    <source>
        <dbReference type="EMBL" id="MBQ0958500.1"/>
    </source>
</evidence>
<dbReference type="AlphaFoldDB" id="A0A941BPX0"/>
<dbReference type="CDD" id="cd00570">
    <property type="entry name" value="GST_N_family"/>
    <property type="match status" value="1"/>
</dbReference>
<feature type="domain" description="GST N-terminal" evidence="1">
    <location>
        <begin position="1"/>
        <end position="81"/>
    </location>
</feature>
<dbReference type="InterPro" id="IPR036282">
    <property type="entry name" value="Glutathione-S-Trfase_C_sf"/>
</dbReference>
<accession>A0A941BPX0</accession>
<evidence type="ECO:0000259" key="1">
    <source>
        <dbReference type="PROSITE" id="PS50404"/>
    </source>
</evidence>
<evidence type="ECO:0000259" key="2">
    <source>
        <dbReference type="PROSITE" id="PS50405"/>
    </source>
</evidence>
<name>A0A941BPX0_9BURK</name>
<keyword evidence="4" id="KW-1185">Reference proteome</keyword>
<dbReference type="InterPro" id="IPR040079">
    <property type="entry name" value="Glutathione_S-Trfase"/>
</dbReference>